<dbReference type="PROSITE" id="PS51503">
    <property type="entry name" value="HIG1"/>
    <property type="match status" value="1"/>
</dbReference>
<dbReference type="InterPro" id="IPR007667">
    <property type="entry name" value="Hypoxia_induced_domain"/>
</dbReference>
<dbReference type="Pfam" id="PF04588">
    <property type="entry name" value="HIG_1_N"/>
    <property type="match status" value="1"/>
</dbReference>
<keyword evidence="3 5" id="KW-1133">Transmembrane helix</keyword>
<evidence type="ECO:0000313" key="7">
    <source>
        <dbReference type="EMBL" id="SPO02322.1"/>
    </source>
</evidence>
<dbReference type="PANTHER" id="PTHR28018">
    <property type="entry name" value="RESPIRATORY SUPERCOMPLEX FACTOR 2, MITOCHONDRIAL"/>
    <property type="match status" value="1"/>
</dbReference>
<comment type="caution">
    <text evidence="7">The sequence shown here is derived from an EMBL/GenBank/DDBJ whole genome shotgun (WGS) entry which is preliminary data.</text>
</comment>
<dbReference type="EMBL" id="ONZQ02000006">
    <property type="protein sequence ID" value="SPO02322.1"/>
    <property type="molecule type" value="Genomic_DNA"/>
</dbReference>
<dbReference type="GO" id="GO:0033617">
    <property type="term" value="P:mitochondrial respiratory chain complex IV assembly"/>
    <property type="evidence" value="ECO:0007669"/>
    <property type="project" value="TreeGrafter"/>
</dbReference>
<feature type="domain" description="HIG1" evidence="6">
    <location>
        <begin position="88"/>
        <end position="179"/>
    </location>
</feature>
<evidence type="ECO:0000256" key="4">
    <source>
        <dbReference type="ARBA" id="ARBA00023136"/>
    </source>
</evidence>
<accession>A0AAE8N031</accession>
<protein>
    <submittedName>
        <fullName evidence="7">Related to mitochondrial hypoxia responsive domain protein</fullName>
    </submittedName>
</protein>
<evidence type="ECO:0000256" key="3">
    <source>
        <dbReference type="ARBA" id="ARBA00022989"/>
    </source>
</evidence>
<proteinExistence type="predicted"/>
<dbReference type="GO" id="GO:0005739">
    <property type="term" value="C:mitochondrion"/>
    <property type="evidence" value="ECO:0007669"/>
    <property type="project" value="UniProtKB-SubCell"/>
</dbReference>
<gene>
    <name evidence="7" type="ORF">DNG_04995</name>
</gene>
<dbReference type="Proteomes" id="UP001187682">
    <property type="component" value="Unassembled WGS sequence"/>
</dbReference>
<reference evidence="7" key="1">
    <citation type="submission" date="2018-03" db="EMBL/GenBank/DDBJ databases">
        <authorList>
            <person name="Guldener U."/>
        </authorList>
    </citation>
    <scope>NUCLEOTIDE SEQUENCE</scope>
</reference>
<dbReference type="PANTHER" id="PTHR28018:SF3">
    <property type="entry name" value="RESPIRATORY SUPERCOMPLEX FACTOR 2, MITOCHONDRIAL"/>
    <property type="match status" value="1"/>
</dbReference>
<evidence type="ECO:0000256" key="1">
    <source>
        <dbReference type="ARBA" id="ARBA00004173"/>
    </source>
</evidence>
<evidence type="ECO:0000259" key="6">
    <source>
        <dbReference type="PROSITE" id="PS51503"/>
    </source>
</evidence>
<evidence type="ECO:0000313" key="8">
    <source>
        <dbReference type="Proteomes" id="UP001187682"/>
    </source>
</evidence>
<feature type="transmembrane region" description="Helical" evidence="5">
    <location>
        <begin position="50"/>
        <end position="69"/>
    </location>
</feature>
<feature type="transmembrane region" description="Helical" evidence="5">
    <location>
        <begin position="149"/>
        <end position="167"/>
    </location>
</feature>
<feature type="transmembrane region" description="Helical" evidence="5">
    <location>
        <begin position="20"/>
        <end position="38"/>
    </location>
</feature>
<feature type="transmembrane region" description="Helical" evidence="5">
    <location>
        <begin position="116"/>
        <end position="137"/>
    </location>
</feature>
<name>A0AAE8N031_9PEZI</name>
<sequence length="233" mass="26035">MKVLTKEEEADHYNAVLKGGSIGGVIGLSAGIAGVALASRRYPSFAHLTLPFKSFLATSAGTFGLIIAADRASMAYQKAHNPMYGYRDEASYMMEQVRAQQTTSERFMTWGRENRYSIVFSSWLASMAASFAIVNRAKYLTGAQKLVQARVYAQGLTVAVLIITAVFEMNDAKKGSGRWQTVFVVDPNDPEHKKLIEKKIHKEEYEGQDLWKDMVAAEERRIAERKNQEAPEK</sequence>
<evidence type="ECO:0000256" key="2">
    <source>
        <dbReference type="ARBA" id="ARBA00022692"/>
    </source>
</evidence>
<keyword evidence="4 5" id="KW-0472">Membrane</keyword>
<organism evidence="7 8">
    <name type="scientific">Cephalotrichum gorgonifer</name>
    <dbReference type="NCBI Taxonomy" id="2041049"/>
    <lineage>
        <taxon>Eukaryota</taxon>
        <taxon>Fungi</taxon>
        <taxon>Dikarya</taxon>
        <taxon>Ascomycota</taxon>
        <taxon>Pezizomycotina</taxon>
        <taxon>Sordariomycetes</taxon>
        <taxon>Hypocreomycetidae</taxon>
        <taxon>Microascales</taxon>
        <taxon>Microascaceae</taxon>
        <taxon>Cephalotrichum</taxon>
    </lineage>
</organism>
<dbReference type="AlphaFoldDB" id="A0AAE8N031"/>
<dbReference type="InterPro" id="IPR040153">
    <property type="entry name" value="Rcf2"/>
</dbReference>
<evidence type="ECO:0000256" key="5">
    <source>
        <dbReference type="SAM" id="Phobius"/>
    </source>
</evidence>
<keyword evidence="8" id="KW-1185">Reference proteome</keyword>
<keyword evidence="2 5" id="KW-0812">Transmembrane</keyword>
<comment type="subcellular location">
    <subcellularLocation>
        <location evidence="1">Mitochondrion</location>
    </subcellularLocation>
</comment>